<proteinExistence type="predicted"/>
<dbReference type="EMBL" id="JANRMS010004121">
    <property type="protein sequence ID" value="KAJ3511581.1"/>
    <property type="molecule type" value="Genomic_DNA"/>
</dbReference>
<accession>A0ACC1RD36</accession>
<protein>
    <submittedName>
        <fullName evidence="1">Uncharacterized protein</fullName>
    </submittedName>
</protein>
<dbReference type="Proteomes" id="UP001148629">
    <property type="component" value="Unassembled WGS sequence"/>
</dbReference>
<reference evidence="1" key="1">
    <citation type="submission" date="2022-08" db="EMBL/GenBank/DDBJ databases">
        <title>Genome Sequence of Fusarium decemcellulare.</title>
        <authorList>
            <person name="Buettner E."/>
        </authorList>
    </citation>
    <scope>NUCLEOTIDE SEQUENCE</scope>
    <source>
        <strain evidence="1">Babe19</strain>
    </source>
</reference>
<sequence>MPARSLAILSRPCRLAVRQQVRRGAKCIKIVATGGILSTTDDPKYRQYSDKELAAMVDEARLQGRAVAMHAHGKDGIMAAIRAGATTIEHGSHLDEEAADLMVSRGVSLVATRHVVEAGLRNLDKLNPPTARKMVQVAERHRQAYAMAVRRGVKIALGTDICGSDPASDTAHGKNGPEVAYAVAAGLTPLQAIEAGTINSAETLGPQMPNKGLIKVGWDADMIALDENPLENIHLFSKPENIKYVWKGAMLVKSPQGEMLWPAARQQ</sequence>
<evidence type="ECO:0000313" key="1">
    <source>
        <dbReference type="EMBL" id="KAJ3511581.1"/>
    </source>
</evidence>
<comment type="caution">
    <text evidence="1">The sequence shown here is derived from an EMBL/GenBank/DDBJ whole genome shotgun (WGS) entry which is preliminary data.</text>
</comment>
<gene>
    <name evidence="1" type="ORF">NM208_g15415</name>
</gene>
<organism evidence="1 2">
    <name type="scientific">Fusarium decemcellulare</name>
    <dbReference type="NCBI Taxonomy" id="57161"/>
    <lineage>
        <taxon>Eukaryota</taxon>
        <taxon>Fungi</taxon>
        <taxon>Dikarya</taxon>
        <taxon>Ascomycota</taxon>
        <taxon>Pezizomycotina</taxon>
        <taxon>Sordariomycetes</taxon>
        <taxon>Hypocreomycetidae</taxon>
        <taxon>Hypocreales</taxon>
        <taxon>Nectriaceae</taxon>
        <taxon>Fusarium</taxon>
        <taxon>Fusarium decemcellulare species complex</taxon>
    </lineage>
</organism>
<name>A0ACC1RD36_9HYPO</name>
<keyword evidence="2" id="KW-1185">Reference proteome</keyword>
<evidence type="ECO:0000313" key="2">
    <source>
        <dbReference type="Proteomes" id="UP001148629"/>
    </source>
</evidence>